<evidence type="ECO:0000313" key="2">
    <source>
        <dbReference type="EMBL" id="SDY78266.1"/>
    </source>
</evidence>
<dbReference type="AlphaFoldDB" id="A0A1H3MNV1"/>
<proteinExistence type="predicted"/>
<keyword evidence="3" id="KW-1185">Reference proteome</keyword>
<organism evidence="2 3">
    <name type="scientific">Hymenobacter psychrophilus</name>
    <dbReference type="NCBI Taxonomy" id="651662"/>
    <lineage>
        <taxon>Bacteria</taxon>
        <taxon>Pseudomonadati</taxon>
        <taxon>Bacteroidota</taxon>
        <taxon>Cytophagia</taxon>
        <taxon>Cytophagales</taxon>
        <taxon>Hymenobacteraceae</taxon>
        <taxon>Hymenobacter</taxon>
    </lineage>
</organism>
<dbReference type="RefSeq" id="WP_139255296.1">
    <property type="nucleotide sequence ID" value="NZ_FNOV01000013.1"/>
</dbReference>
<feature type="region of interest" description="Disordered" evidence="1">
    <location>
        <begin position="1"/>
        <end position="20"/>
    </location>
</feature>
<feature type="compositionally biased region" description="Basic and acidic residues" evidence="1">
    <location>
        <begin position="1"/>
        <end position="16"/>
    </location>
</feature>
<sequence>MTKGRSRENKRIEKNKAATHPFHQCPGQAGSFIVSLQLKDMRKLLTPLLFAACFGIAACSTAGDPEPMVETARPIVNVSGQVWAFDEFGYLQSPEGVEIALGSAGALKTLTTVEGMYRFSNVKMPGAERFLKAVDVSVLKAGFVDVNQAQVNLEFPCTFDFQLHKASTSVVSALQVQVEGAFIVVRGVLTNGRAKAGDEAWVTLFVGIDNPNISVSQSDKTYNFPVTCAESGVPTAFTYRIQKNDFQRYEGNNSKLTLLAYGNIPLRDEYGHAYGNRMLIGDMKYSTDGQSYYFSYPGLGPLPSEKITFWL</sequence>
<evidence type="ECO:0000256" key="1">
    <source>
        <dbReference type="SAM" id="MobiDB-lite"/>
    </source>
</evidence>
<dbReference type="OrthoDB" id="680656at2"/>
<accession>A0A1H3MNV1</accession>
<gene>
    <name evidence="2" type="ORF">SAMN04488069_11382</name>
</gene>
<reference evidence="3" key="1">
    <citation type="submission" date="2016-10" db="EMBL/GenBank/DDBJ databases">
        <authorList>
            <person name="Varghese N."/>
            <person name="Submissions S."/>
        </authorList>
    </citation>
    <scope>NUCLEOTIDE SEQUENCE [LARGE SCALE GENOMIC DNA]</scope>
    <source>
        <strain evidence="3">CGMCC 1.8975</strain>
    </source>
</reference>
<protein>
    <submittedName>
        <fullName evidence="2">Uncharacterized protein</fullName>
    </submittedName>
</protein>
<dbReference type="EMBL" id="FNOV01000013">
    <property type="protein sequence ID" value="SDY78266.1"/>
    <property type="molecule type" value="Genomic_DNA"/>
</dbReference>
<name>A0A1H3MNV1_9BACT</name>
<dbReference type="STRING" id="651662.SAMN04488069_11382"/>
<evidence type="ECO:0000313" key="3">
    <source>
        <dbReference type="Proteomes" id="UP000199249"/>
    </source>
</evidence>
<dbReference type="Proteomes" id="UP000199249">
    <property type="component" value="Unassembled WGS sequence"/>
</dbReference>